<dbReference type="EMBL" id="MLAH01000123">
    <property type="protein sequence ID" value="OOF80863.1"/>
    <property type="molecule type" value="Genomic_DNA"/>
</dbReference>
<comment type="caution">
    <text evidence="2">The sequence shown here is derived from an EMBL/GenBank/DDBJ whole genome shotgun (WGS) entry which is preliminary data.</text>
</comment>
<dbReference type="AlphaFoldDB" id="A0A1V3KUP1"/>
<protein>
    <recommendedName>
        <fullName evidence="1">Dit-like phage tail protein N-terminal domain-containing protein</fullName>
    </recommendedName>
</protein>
<dbReference type="InterPro" id="IPR048494">
    <property type="entry name" value="Dit-like_N"/>
</dbReference>
<accession>A0A1V3KUP1</accession>
<reference evidence="2 3" key="1">
    <citation type="submission" date="2016-10" db="EMBL/GenBank/DDBJ databases">
        <title>Rodentibacter gen. nov. and new species.</title>
        <authorList>
            <person name="Christensen H."/>
        </authorList>
    </citation>
    <scope>NUCLEOTIDE SEQUENCE [LARGE SCALE GENOMIC DNA]</scope>
    <source>
        <strain evidence="2 3">Ppn157</strain>
    </source>
</reference>
<dbReference type="Pfam" id="PF21821">
    <property type="entry name" value="Dit_like"/>
    <property type="match status" value="1"/>
</dbReference>
<proteinExistence type="predicted"/>
<evidence type="ECO:0000259" key="1">
    <source>
        <dbReference type="Pfam" id="PF21821"/>
    </source>
</evidence>
<dbReference type="Proteomes" id="UP000189549">
    <property type="component" value="Unassembled WGS sequence"/>
</dbReference>
<organism evidence="2 3">
    <name type="scientific">Rodentibacter ratti</name>
    <dbReference type="NCBI Taxonomy" id="1906745"/>
    <lineage>
        <taxon>Bacteria</taxon>
        <taxon>Pseudomonadati</taxon>
        <taxon>Pseudomonadota</taxon>
        <taxon>Gammaproteobacteria</taxon>
        <taxon>Pasteurellales</taxon>
        <taxon>Pasteurellaceae</taxon>
        <taxon>Rodentibacter</taxon>
    </lineage>
</organism>
<sequence length="221" mass="24011">MSWSSIGVPSVPGLPKNIGDAAIKFGGSQLINQFFGNYWGIFDQNGIPLLLADNVSSVKFQNRSKISDAPTEKGSFASYNKVAEPYSVDVVMTKASGGVMERGAFLALLDTFANSTDLFMVITPEAIYPNCNITSYDYARSAGDGARMIKANIHLQEVREVEVQYTETKMPESSAESQGGSISTKEIQAGSNKSILKEISDKGIMEFIKDSVSEVKKIIRN</sequence>
<evidence type="ECO:0000313" key="2">
    <source>
        <dbReference type="EMBL" id="OOF80863.1"/>
    </source>
</evidence>
<gene>
    <name evidence="2" type="ORF">BKG93_11870</name>
</gene>
<feature type="domain" description="Dit-like phage tail protein N-terminal" evidence="1">
    <location>
        <begin position="53"/>
        <end position="168"/>
    </location>
</feature>
<dbReference type="RefSeq" id="WP_077477225.1">
    <property type="nucleotide sequence ID" value="NZ_MLAH01000123.1"/>
</dbReference>
<name>A0A1V3KUP1_9PAST</name>
<evidence type="ECO:0000313" key="3">
    <source>
        <dbReference type="Proteomes" id="UP000189549"/>
    </source>
</evidence>